<proteinExistence type="predicted"/>
<dbReference type="GO" id="GO:0002939">
    <property type="term" value="P:tRNA N1-guanine methylation"/>
    <property type="evidence" value="ECO:0007669"/>
    <property type="project" value="TreeGrafter"/>
</dbReference>
<dbReference type="AlphaFoldDB" id="A0A444L8A5"/>
<dbReference type="SUPFAM" id="SSF53335">
    <property type="entry name" value="S-adenosyl-L-methionine-dependent methyltransferases"/>
    <property type="match status" value="1"/>
</dbReference>
<dbReference type="PANTHER" id="PTHR23245:SF36">
    <property type="entry name" value="TRNA (GUANINE(37)-N1)-METHYLTRANSFERASE"/>
    <property type="match status" value="1"/>
</dbReference>
<dbReference type="InterPro" id="IPR029063">
    <property type="entry name" value="SAM-dependent_MTases_sf"/>
</dbReference>
<dbReference type="CDD" id="cd02440">
    <property type="entry name" value="AdoMet_MTases"/>
    <property type="match status" value="1"/>
</dbReference>
<dbReference type="Proteomes" id="UP000288215">
    <property type="component" value="Unassembled WGS sequence"/>
</dbReference>
<keyword evidence="4" id="KW-0949">S-adenosyl-L-methionine</keyword>
<dbReference type="InterPro" id="IPR056743">
    <property type="entry name" value="TRM5-TYW2-like_MTfase"/>
</dbReference>
<evidence type="ECO:0000256" key="1">
    <source>
        <dbReference type="ARBA" id="ARBA00022490"/>
    </source>
</evidence>
<dbReference type="GO" id="GO:0008175">
    <property type="term" value="F:tRNA methyltransferase activity"/>
    <property type="evidence" value="ECO:0007669"/>
    <property type="project" value="TreeGrafter"/>
</dbReference>
<evidence type="ECO:0000256" key="3">
    <source>
        <dbReference type="ARBA" id="ARBA00022679"/>
    </source>
</evidence>
<gene>
    <name evidence="7" type="ORF">Metus_0549</name>
</gene>
<keyword evidence="5" id="KW-0819">tRNA processing</keyword>
<evidence type="ECO:0000256" key="5">
    <source>
        <dbReference type="ARBA" id="ARBA00022694"/>
    </source>
</evidence>
<comment type="caution">
    <text evidence="7">The sequence shown here is derived from an EMBL/GenBank/DDBJ whole genome shotgun (WGS) entry which is preliminary data.</text>
</comment>
<evidence type="ECO:0000259" key="6">
    <source>
        <dbReference type="PROSITE" id="PS51684"/>
    </source>
</evidence>
<dbReference type="PANTHER" id="PTHR23245">
    <property type="entry name" value="TRNA METHYLTRANSFERASE"/>
    <property type="match status" value="1"/>
</dbReference>
<name>A0A444L8A5_METS7</name>
<dbReference type="Gene3D" id="3.30.300.110">
    <property type="entry name" value="Met-10+ protein-like domains"/>
    <property type="match status" value="1"/>
</dbReference>
<dbReference type="GO" id="GO:0005737">
    <property type="term" value="C:cytoplasm"/>
    <property type="evidence" value="ECO:0007669"/>
    <property type="project" value="TreeGrafter"/>
</dbReference>
<organism evidence="7 8">
    <name type="scientific">Methanosuratincola subterraneus</name>
    <dbReference type="NCBI Taxonomy" id="2593994"/>
    <lineage>
        <taxon>Archaea</taxon>
        <taxon>Thermoproteota</taxon>
        <taxon>Methanosuratincolia</taxon>
        <taxon>Candidatus Methanomethylicales</taxon>
        <taxon>Candidatus Methanomethylicaceae</taxon>
        <taxon>Candidatus Methanosuratincola (ex Vanwonterghem et al. 2016)</taxon>
    </lineage>
</organism>
<keyword evidence="2 7" id="KW-0489">Methyltransferase</keyword>
<evidence type="ECO:0000256" key="2">
    <source>
        <dbReference type="ARBA" id="ARBA00022603"/>
    </source>
</evidence>
<evidence type="ECO:0000313" key="7">
    <source>
        <dbReference type="EMBL" id="RWX73770.1"/>
    </source>
</evidence>
<dbReference type="Gene3D" id="3.40.50.150">
    <property type="entry name" value="Vaccinia Virus protein VP39"/>
    <property type="match status" value="1"/>
</dbReference>
<evidence type="ECO:0000256" key="4">
    <source>
        <dbReference type="ARBA" id="ARBA00022691"/>
    </source>
</evidence>
<dbReference type="InterPro" id="IPR030382">
    <property type="entry name" value="MeTrfase_TRM5/TYW2"/>
</dbReference>
<feature type="domain" description="SAM-dependent methyltransferase TRM5/TYW2-type" evidence="6">
    <location>
        <begin position="26"/>
        <end position="279"/>
    </location>
</feature>
<dbReference type="Pfam" id="PF02475">
    <property type="entry name" value="TRM5-TYW2_MTfase"/>
    <property type="match status" value="1"/>
</dbReference>
<dbReference type="EMBL" id="RXGA01000002">
    <property type="protein sequence ID" value="RWX73770.1"/>
    <property type="molecule type" value="Genomic_DNA"/>
</dbReference>
<evidence type="ECO:0000313" key="8">
    <source>
        <dbReference type="Proteomes" id="UP000288215"/>
    </source>
</evidence>
<reference evidence="7 8" key="1">
    <citation type="submission" date="2018-12" db="EMBL/GenBank/DDBJ databases">
        <title>The complete genome of the methanogenic archaea of the candidate phylum Verstraetearchaeota, obtained from the metagenome of underground thermal water.</title>
        <authorList>
            <person name="Kadnikov V.V."/>
            <person name="Mardanov A.V."/>
            <person name="Beletsky A.V."/>
            <person name="Karnachuk O.V."/>
            <person name="Ravin N.V."/>
        </authorList>
    </citation>
    <scope>NUCLEOTIDE SEQUENCE [LARGE SCALE GENOMIC DNA]</scope>
    <source>
        <strain evidence="7">Ch88</strain>
    </source>
</reference>
<protein>
    <submittedName>
        <fullName evidence="7">tRNA (Guanine(37)-N(1))-methyltransferase</fullName>
    </submittedName>
</protein>
<dbReference type="PROSITE" id="PS51684">
    <property type="entry name" value="SAM_MT_TRM5_TYW2"/>
    <property type="match status" value="1"/>
</dbReference>
<keyword evidence="1" id="KW-0963">Cytoplasm</keyword>
<accession>A0A444L8A5</accession>
<keyword evidence="3 7" id="KW-0808">Transferase</keyword>
<dbReference type="Pfam" id="PF25133">
    <property type="entry name" value="TYW2_N_2"/>
    <property type="match status" value="1"/>
</dbReference>
<dbReference type="InterPro" id="IPR056744">
    <property type="entry name" value="TRM5/TYW2-like_N"/>
</dbReference>
<sequence>MRRSAVLEAVEGLVGSEELHKALKGVDIIGRIAVIKIPREWEGIRHEIGERILAKIGVDSVYMQTAPSRQGDRVRGLEWLAGKRSTETIYSEHGCKFLVDIGKVYFSPRLSNERRRVADLVVNGETVVNMFAGVGTFSIIIAKSKGARVFSIDNNPKAFELMIENVAMNRLNGRVIPILADAKEAASELDRSADRVLMPLPELAEAYLGEAVRMLSGKGWIHVYTHEMGGSKAEAMERAKTKILKSAEMFCETTRCEGKVVRSIGRRSYQVVLDMQVIPH</sequence>